<dbReference type="PANTHER" id="PTHR13102:SF0">
    <property type="entry name" value="NUCLEOLAR PROTEIN 9"/>
    <property type="match status" value="1"/>
</dbReference>
<dbReference type="AlphaFoldDB" id="A0A9P8VCV9"/>
<feature type="region of interest" description="Disordered" evidence="7">
    <location>
        <begin position="700"/>
        <end position="722"/>
    </location>
</feature>
<evidence type="ECO:0000256" key="3">
    <source>
        <dbReference type="ARBA" id="ARBA00022737"/>
    </source>
</evidence>
<gene>
    <name evidence="8" type="ORF">F5X68DRAFT_261774</name>
</gene>
<dbReference type="GO" id="GO:0000447">
    <property type="term" value="P:endonucleolytic cleavage in ITS1 to separate SSU-rRNA from 5.8S rRNA and LSU-rRNA from tricistronic rRNA transcript (SSU-rRNA, 5.8S rRNA, LSU-rRNA)"/>
    <property type="evidence" value="ECO:0007669"/>
    <property type="project" value="TreeGrafter"/>
</dbReference>
<keyword evidence="9" id="KW-1185">Reference proteome</keyword>
<dbReference type="Pfam" id="PF22493">
    <property type="entry name" value="PUF_NOP9"/>
    <property type="match status" value="1"/>
</dbReference>
<dbReference type="OrthoDB" id="392571at2759"/>
<evidence type="ECO:0000256" key="6">
    <source>
        <dbReference type="ARBA" id="ARBA00031929"/>
    </source>
</evidence>
<keyword evidence="3" id="KW-0677">Repeat</keyword>
<dbReference type="GO" id="GO:0000480">
    <property type="term" value="P:endonucleolytic cleavage in 5'-ETS of tricistronic rRNA transcript (SSU-rRNA, 5.8S rRNA, LSU-rRNA)"/>
    <property type="evidence" value="ECO:0007669"/>
    <property type="project" value="TreeGrafter"/>
</dbReference>
<dbReference type="GO" id="GO:0030686">
    <property type="term" value="C:90S preribosome"/>
    <property type="evidence" value="ECO:0007669"/>
    <property type="project" value="TreeGrafter"/>
</dbReference>
<name>A0A9P8VCV9_9PEZI</name>
<reference evidence="8" key="1">
    <citation type="journal article" date="2021" name="Nat. Commun.">
        <title>Genetic determinants of endophytism in the Arabidopsis root mycobiome.</title>
        <authorList>
            <person name="Mesny F."/>
            <person name="Miyauchi S."/>
            <person name="Thiergart T."/>
            <person name="Pickel B."/>
            <person name="Atanasova L."/>
            <person name="Karlsson M."/>
            <person name="Huettel B."/>
            <person name="Barry K.W."/>
            <person name="Haridas S."/>
            <person name="Chen C."/>
            <person name="Bauer D."/>
            <person name="Andreopoulos W."/>
            <person name="Pangilinan J."/>
            <person name="LaButti K."/>
            <person name="Riley R."/>
            <person name="Lipzen A."/>
            <person name="Clum A."/>
            <person name="Drula E."/>
            <person name="Henrissat B."/>
            <person name="Kohler A."/>
            <person name="Grigoriev I.V."/>
            <person name="Martin F.M."/>
            <person name="Hacquard S."/>
        </authorList>
    </citation>
    <scope>NUCLEOTIDE SEQUENCE</scope>
    <source>
        <strain evidence="8">MPI-SDFR-AT-0117</strain>
    </source>
</reference>
<dbReference type="GO" id="GO:0003723">
    <property type="term" value="F:RNA binding"/>
    <property type="evidence" value="ECO:0007669"/>
    <property type="project" value="InterPro"/>
</dbReference>
<evidence type="ECO:0000256" key="2">
    <source>
        <dbReference type="ARBA" id="ARBA00016427"/>
    </source>
</evidence>
<dbReference type="GO" id="GO:0005730">
    <property type="term" value="C:nucleolus"/>
    <property type="evidence" value="ECO:0007669"/>
    <property type="project" value="UniProtKB-SubCell"/>
</dbReference>
<accession>A0A9P8VCV9</accession>
<dbReference type="InterPro" id="IPR016024">
    <property type="entry name" value="ARM-type_fold"/>
</dbReference>
<evidence type="ECO:0000313" key="9">
    <source>
        <dbReference type="Proteomes" id="UP000770015"/>
    </source>
</evidence>
<protein>
    <recommendedName>
        <fullName evidence="2">Nucleolar protein 9</fullName>
    </recommendedName>
    <alternativeName>
        <fullName evidence="5 6">Pumilio domain-containing protein NOP9</fullName>
    </alternativeName>
</protein>
<dbReference type="GO" id="GO:0000472">
    <property type="term" value="P:endonucleolytic cleavage to generate mature 5'-end of SSU-rRNA from (SSU-rRNA, 5.8S rRNA, LSU-rRNA)"/>
    <property type="evidence" value="ECO:0007669"/>
    <property type="project" value="TreeGrafter"/>
</dbReference>
<dbReference type="InterPro" id="IPR011989">
    <property type="entry name" value="ARM-like"/>
</dbReference>
<evidence type="ECO:0000256" key="7">
    <source>
        <dbReference type="SAM" id="MobiDB-lite"/>
    </source>
</evidence>
<dbReference type="InterPro" id="IPR001313">
    <property type="entry name" value="Pumilio_RNA-bd_rpt"/>
</dbReference>
<dbReference type="SUPFAM" id="SSF48371">
    <property type="entry name" value="ARM repeat"/>
    <property type="match status" value="1"/>
</dbReference>
<dbReference type="PANTHER" id="PTHR13102">
    <property type="entry name" value="NUCLEOLAR PROTEIN 9"/>
    <property type="match status" value="1"/>
</dbReference>
<evidence type="ECO:0000313" key="8">
    <source>
        <dbReference type="EMBL" id="KAH6686764.1"/>
    </source>
</evidence>
<organism evidence="8 9">
    <name type="scientific">Plectosphaerella plurivora</name>
    <dbReference type="NCBI Taxonomy" id="936078"/>
    <lineage>
        <taxon>Eukaryota</taxon>
        <taxon>Fungi</taxon>
        <taxon>Dikarya</taxon>
        <taxon>Ascomycota</taxon>
        <taxon>Pezizomycotina</taxon>
        <taxon>Sordariomycetes</taxon>
        <taxon>Hypocreomycetidae</taxon>
        <taxon>Glomerellales</taxon>
        <taxon>Plectosphaerellaceae</taxon>
        <taxon>Plectosphaerella</taxon>
    </lineage>
</organism>
<dbReference type="InterPro" id="IPR040000">
    <property type="entry name" value="NOP9"/>
</dbReference>
<dbReference type="GO" id="GO:0030688">
    <property type="term" value="C:preribosome, small subunit precursor"/>
    <property type="evidence" value="ECO:0007669"/>
    <property type="project" value="TreeGrafter"/>
</dbReference>
<evidence type="ECO:0000256" key="1">
    <source>
        <dbReference type="ARBA" id="ARBA00004604"/>
    </source>
</evidence>
<evidence type="ECO:0000256" key="5">
    <source>
        <dbReference type="ARBA" id="ARBA00030932"/>
    </source>
</evidence>
<sequence length="722" mass="79928">MGKPRTKRQQLREERKQKRKAQLETNLEAKHDKKRRRTEEDEEADQEGGDHASHEFDEPSAKRHDDGASHPDGPERPEREFFGMLDDDEQEYFKRADELLELNDFPSEEERDFFLQNVYREAVGKELKLASSQSLSRLMERLILLSTPRQKKHIFTAFAGHFMSLVQHRFASHCCEALFLQSAPVVTQELGGGGAAAFVVDTKGGEDGEEPENSMENLFLLTLDELEEHLSFLLTDRFASHTLRVLLIVLSGRPLEDSSTRTLLKSKKKERITVQGHAGDSQTQLRAVPGSFTMATKKIIQDAMRDMDFTSLRVLAKHPTGNPLLQLLLELDIALNHKEKNTDPNTTLLYKLLPDAPASLSNPESEACDLFNSLIYDPIGSRLLETLITHCPGRVFKPLHANILGPRIATYVRNDVASYAALRALNRFSKDDLVPAVDKIIPIMPVLVSKARYNVIKTLYERCTARGAPEQIPYITRALTTALGSNSKELVPKLCGVEDASSAAAGKEEKPKFQQDAQNKTAMAAHGAHLVSAMLSTPGIPSKIAQNSLLALSPDQLVTLATHTAASANVLTTALSQPSPNNAFHKAIVAALVPRTAELALNPYGHRILEAIPSLPSRGPGSVPFHVKQTIMSALAAREHDLRESWTGRSTWRAWRGDVHKTRPYDWTSWAKEVDAPVEGGDDAAPVEVKLKPWQKMALKKKEAEARAKEGGAEPAGKDGEA</sequence>
<proteinExistence type="predicted"/>
<comment type="function">
    <text evidence="4">RNA-binding nucleolar protein required for pre-rRNA processing. Involved in production of 18S rRNA and assembly of small ribosomal subunit.</text>
</comment>
<dbReference type="Proteomes" id="UP000770015">
    <property type="component" value="Unassembled WGS sequence"/>
</dbReference>
<comment type="subcellular location">
    <subcellularLocation>
        <location evidence="1">Nucleus</location>
        <location evidence="1">Nucleolus</location>
    </subcellularLocation>
</comment>
<dbReference type="Gene3D" id="1.25.10.10">
    <property type="entry name" value="Leucine-rich Repeat Variant"/>
    <property type="match status" value="2"/>
</dbReference>
<dbReference type="GO" id="GO:0000056">
    <property type="term" value="P:ribosomal small subunit export from nucleus"/>
    <property type="evidence" value="ECO:0007669"/>
    <property type="project" value="TreeGrafter"/>
</dbReference>
<comment type="caution">
    <text evidence="8">The sequence shown here is derived from an EMBL/GenBank/DDBJ whole genome shotgun (WGS) entry which is preliminary data.</text>
</comment>
<feature type="region of interest" description="Disordered" evidence="7">
    <location>
        <begin position="1"/>
        <end position="80"/>
    </location>
</feature>
<feature type="compositionally biased region" description="Basic and acidic residues" evidence="7">
    <location>
        <begin position="48"/>
        <end position="80"/>
    </location>
</feature>
<evidence type="ECO:0000256" key="4">
    <source>
        <dbReference type="ARBA" id="ARBA00024893"/>
    </source>
</evidence>
<dbReference type="EMBL" id="JAGSXJ010000012">
    <property type="protein sequence ID" value="KAH6686764.1"/>
    <property type="molecule type" value="Genomic_DNA"/>
</dbReference>